<dbReference type="EMBL" id="FOVR01000002">
    <property type="protein sequence ID" value="SFN96461.1"/>
    <property type="molecule type" value="Genomic_DNA"/>
</dbReference>
<dbReference type="InterPro" id="IPR006638">
    <property type="entry name" value="Elp3/MiaA/NifB-like_rSAM"/>
</dbReference>
<evidence type="ECO:0000259" key="17">
    <source>
        <dbReference type="PROSITE" id="PS51918"/>
    </source>
</evidence>
<dbReference type="SFLD" id="SFLDG01065">
    <property type="entry name" value="anaerobic_coproporphyrinogen-I"/>
    <property type="match status" value="1"/>
</dbReference>
<keyword evidence="9 14" id="KW-0560">Oxidoreductase</keyword>
<evidence type="ECO:0000256" key="12">
    <source>
        <dbReference type="ARBA" id="ARBA00023244"/>
    </source>
</evidence>
<evidence type="ECO:0000256" key="9">
    <source>
        <dbReference type="ARBA" id="ARBA00023002"/>
    </source>
</evidence>
<feature type="binding site" evidence="15">
    <location>
        <begin position="62"/>
        <end position="64"/>
    </location>
    <ligand>
        <name>S-adenosyl-L-methionine</name>
        <dbReference type="ChEBI" id="CHEBI:59789"/>
        <label>2</label>
    </ligand>
</feature>
<evidence type="ECO:0000313" key="18">
    <source>
        <dbReference type="EMBL" id="SFN96461.1"/>
    </source>
</evidence>
<dbReference type="PROSITE" id="PS51918">
    <property type="entry name" value="RADICAL_SAM"/>
    <property type="match status" value="1"/>
</dbReference>
<feature type="domain" description="Radical SAM core" evidence="17">
    <location>
        <begin position="41"/>
        <end position="278"/>
    </location>
</feature>
<evidence type="ECO:0000256" key="13">
    <source>
        <dbReference type="ARBA" id="ARBA00048321"/>
    </source>
</evidence>
<proteinExistence type="inferred from homology"/>
<dbReference type="InterPro" id="IPR034505">
    <property type="entry name" value="Coproporphyrinogen-III_oxidase"/>
</dbReference>
<evidence type="ECO:0000256" key="16">
    <source>
        <dbReference type="PIRSR" id="PIRSR000167-2"/>
    </source>
</evidence>
<dbReference type="InterPro" id="IPR013785">
    <property type="entry name" value="Aldolase_TIM"/>
</dbReference>
<feature type="binding site" evidence="15">
    <location>
        <position position="179"/>
    </location>
    <ligand>
        <name>S-adenosyl-L-methionine</name>
        <dbReference type="ChEBI" id="CHEBI:59789"/>
        <label>2</label>
    </ligand>
</feature>
<comment type="pathway">
    <text evidence="2 14">Porphyrin-containing compound metabolism; protoporphyrin-IX biosynthesis; protoporphyrinogen-IX from coproporphyrinogen-III (AdoMet route): step 1/1.</text>
</comment>
<dbReference type="Pfam" id="PF04055">
    <property type="entry name" value="Radical_SAM"/>
    <property type="match status" value="1"/>
</dbReference>
<keyword evidence="7 14" id="KW-0949">S-adenosyl-L-methionine</keyword>
<dbReference type="InterPro" id="IPR058240">
    <property type="entry name" value="rSAM_sf"/>
</dbReference>
<comment type="cofactor">
    <cofactor evidence="14 16">
        <name>[4Fe-4S] cluster</name>
        <dbReference type="ChEBI" id="CHEBI:49883"/>
    </cofactor>
    <text evidence="14 16">Binds 1 [4Fe-4S] cluster. The cluster is coordinated with 3 cysteines and an exchangeable S-adenosyl-L-methionine.</text>
</comment>
<dbReference type="STRING" id="655353.SAMN04488056_102541"/>
<dbReference type="AlphaFoldDB" id="A0A1I5DCF2"/>
<comment type="subcellular location">
    <subcellularLocation>
        <location evidence="1 14">Cytoplasm</location>
    </subcellularLocation>
</comment>
<keyword evidence="19" id="KW-1185">Reference proteome</keyword>
<keyword evidence="6 14" id="KW-0963">Cytoplasm</keyword>
<feature type="binding site" evidence="15">
    <location>
        <position position="107"/>
    </location>
    <ligand>
        <name>S-adenosyl-L-methionine</name>
        <dbReference type="ChEBI" id="CHEBI:59789"/>
        <label>1</label>
    </ligand>
</feature>
<keyword evidence="5 14" id="KW-0004">4Fe-4S</keyword>
<dbReference type="SFLD" id="SFLDS00029">
    <property type="entry name" value="Radical_SAM"/>
    <property type="match status" value="1"/>
</dbReference>
<dbReference type="EC" id="1.3.98.3" evidence="14"/>
<keyword evidence="8 14" id="KW-0479">Metal-binding</keyword>
<keyword evidence="11 14" id="KW-0411">Iron-sulfur</keyword>
<reference evidence="18 19" key="1">
    <citation type="submission" date="2016-10" db="EMBL/GenBank/DDBJ databases">
        <authorList>
            <person name="de Groot N.N."/>
        </authorList>
    </citation>
    <scope>NUCLEOTIDE SEQUENCE [LARGE SCALE GENOMIC DNA]</scope>
    <source>
        <strain evidence="18 19">CGMCC 1.9157</strain>
    </source>
</reference>
<comment type="similarity">
    <text evidence="3 14">Belongs to the anaerobic coproporphyrinogen-III oxidase family.</text>
</comment>
<dbReference type="InterPro" id="IPR007197">
    <property type="entry name" value="rSAM"/>
</dbReference>
<dbReference type="Gene3D" id="3.20.20.70">
    <property type="entry name" value="Aldolase class I"/>
    <property type="match status" value="1"/>
</dbReference>
<feature type="binding site" evidence="15">
    <location>
        <position position="50"/>
    </location>
    <ligand>
        <name>S-adenosyl-L-methionine</name>
        <dbReference type="ChEBI" id="CHEBI:59789"/>
        <label>1</label>
    </ligand>
</feature>
<dbReference type="PANTHER" id="PTHR13932:SF6">
    <property type="entry name" value="OXYGEN-INDEPENDENT COPROPORPHYRINOGEN III OXIDASE"/>
    <property type="match status" value="1"/>
</dbReference>
<comment type="subunit">
    <text evidence="4">Monomer.</text>
</comment>
<evidence type="ECO:0000256" key="11">
    <source>
        <dbReference type="ARBA" id="ARBA00023014"/>
    </source>
</evidence>
<dbReference type="OrthoDB" id="9808022at2"/>
<dbReference type="GO" id="GO:0046872">
    <property type="term" value="F:metal ion binding"/>
    <property type="evidence" value="ECO:0007669"/>
    <property type="project" value="UniProtKB-KW"/>
</dbReference>
<protein>
    <recommendedName>
        <fullName evidence="14">Coproporphyrinogen-III oxidase</fullName>
        <ecNumber evidence="14">1.3.98.3</ecNumber>
    </recommendedName>
</protein>
<feature type="binding site" evidence="15">
    <location>
        <position position="238"/>
    </location>
    <ligand>
        <name>S-adenosyl-L-methionine</name>
        <dbReference type="ChEBI" id="CHEBI:59789"/>
        <label>2</label>
    </ligand>
</feature>
<feature type="binding site" evidence="16">
    <location>
        <position position="60"/>
    </location>
    <ligand>
        <name>[4Fe-4S] cluster</name>
        <dbReference type="ChEBI" id="CHEBI:49883"/>
        <note>4Fe-4S-S-AdoMet</note>
    </ligand>
</feature>
<dbReference type="GO" id="GO:0051539">
    <property type="term" value="F:4 iron, 4 sulfur cluster binding"/>
    <property type="evidence" value="ECO:0007669"/>
    <property type="project" value="UniProtKB-KW"/>
</dbReference>
<feature type="binding site" evidence="15">
    <location>
        <position position="167"/>
    </location>
    <ligand>
        <name>S-adenosyl-L-methionine</name>
        <dbReference type="ChEBI" id="CHEBI:59789"/>
        <label>2</label>
    </ligand>
</feature>
<dbReference type="NCBIfam" id="TIGR00538">
    <property type="entry name" value="hemN"/>
    <property type="match status" value="1"/>
</dbReference>
<dbReference type="SMART" id="SM00729">
    <property type="entry name" value="Elp3"/>
    <property type="match status" value="1"/>
</dbReference>
<feature type="binding site" evidence="15">
    <location>
        <position position="324"/>
    </location>
    <ligand>
        <name>S-adenosyl-L-methionine</name>
        <dbReference type="ChEBI" id="CHEBI:59789"/>
        <label>1</label>
    </ligand>
</feature>
<feature type="binding site" evidence="16">
    <location>
        <position position="56"/>
    </location>
    <ligand>
        <name>[4Fe-4S] cluster</name>
        <dbReference type="ChEBI" id="CHEBI:49883"/>
        <note>4Fe-4S-S-AdoMet</note>
    </ligand>
</feature>
<evidence type="ECO:0000256" key="4">
    <source>
        <dbReference type="ARBA" id="ARBA00011245"/>
    </source>
</evidence>
<comment type="catalytic activity">
    <reaction evidence="13 14">
        <text>coproporphyrinogen III + 2 S-adenosyl-L-methionine = protoporphyrinogen IX + 2 5'-deoxyadenosine + 2 L-methionine + 2 CO2</text>
        <dbReference type="Rhea" id="RHEA:15425"/>
        <dbReference type="ChEBI" id="CHEBI:16526"/>
        <dbReference type="ChEBI" id="CHEBI:17319"/>
        <dbReference type="ChEBI" id="CHEBI:57307"/>
        <dbReference type="ChEBI" id="CHEBI:57309"/>
        <dbReference type="ChEBI" id="CHEBI:57844"/>
        <dbReference type="ChEBI" id="CHEBI:59789"/>
        <dbReference type="EC" id="1.3.98.3"/>
    </reaction>
</comment>
<dbReference type="RefSeq" id="WP_090070086.1">
    <property type="nucleotide sequence ID" value="NZ_FOVR01000002.1"/>
</dbReference>
<feature type="binding site" evidence="15">
    <location>
        <begin position="108"/>
        <end position="109"/>
    </location>
    <ligand>
        <name>S-adenosyl-L-methionine</name>
        <dbReference type="ChEBI" id="CHEBI:59789"/>
        <label>2</label>
    </ligand>
</feature>
<evidence type="ECO:0000256" key="3">
    <source>
        <dbReference type="ARBA" id="ARBA00005493"/>
    </source>
</evidence>
<dbReference type="GO" id="GO:0004109">
    <property type="term" value="F:coproporphyrinogen oxidase activity"/>
    <property type="evidence" value="ECO:0007669"/>
    <property type="project" value="InterPro"/>
</dbReference>
<dbReference type="InterPro" id="IPR010723">
    <property type="entry name" value="HemN_C"/>
</dbReference>
<dbReference type="GO" id="GO:0005737">
    <property type="term" value="C:cytoplasm"/>
    <property type="evidence" value="ECO:0007669"/>
    <property type="project" value="UniProtKB-SubCell"/>
</dbReference>
<gene>
    <name evidence="18" type="ORF">SAMN04488056_102541</name>
</gene>
<keyword evidence="10 14" id="KW-0408">Iron</keyword>
<evidence type="ECO:0000256" key="10">
    <source>
        <dbReference type="ARBA" id="ARBA00023004"/>
    </source>
</evidence>
<accession>A0A1I5DCF2</accession>
<feature type="binding site" evidence="16">
    <location>
        <position position="63"/>
    </location>
    <ligand>
        <name>[4Fe-4S] cluster</name>
        <dbReference type="ChEBI" id="CHEBI:49883"/>
        <note>4Fe-4S-S-AdoMet</note>
    </ligand>
</feature>
<evidence type="ECO:0000256" key="6">
    <source>
        <dbReference type="ARBA" id="ARBA00022490"/>
    </source>
</evidence>
<dbReference type="GO" id="GO:0006782">
    <property type="term" value="P:protoporphyrinogen IX biosynthetic process"/>
    <property type="evidence" value="ECO:0007669"/>
    <property type="project" value="UniProtKB-UniPathway"/>
</dbReference>
<evidence type="ECO:0000256" key="14">
    <source>
        <dbReference type="PIRNR" id="PIRNR000167"/>
    </source>
</evidence>
<evidence type="ECO:0000256" key="8">
    <source>
        <dbReference type="ARBA" id="ARBA00022723"/>
    </source>
</evidence>
<evidence type="ECO:0000256" key="1">
    <source>
        <dbReference type="ARBA" id="ARBA00004496"/>
    </source>
</evidence>
<dbReference type="PANTHER" id="PTHR13932">
    <property type="entry name" value="COPROPORPHYRINIGEN III OXIDASE"/>
    <property type="match status" value="1"/>
</dbReference>
<feature type="binding site" evidence="15">
    <location>
        <position position="140"/>
    </location>
    <ligand>
        <name>S-adenosyl-L-methionine</name>
        <dbReference type="ChEBI" id="CHEBI:59789"/>
        <label>1</label>
    </ligand>
</feature>
<feature type="binding site" evidence="15">
    <location>
        <position position="204"/>
    </location>
    <ligand>
        <name>S-adenosyl-L-methionine</name>
        <dbReference type="ChEBI" id="CHEBI:59789"/>
        <label>2</label>
    </ligand>
</feature>
<dbReference type="Pfam" id="PF06969">
    <property type="entry name" value="HemN_C"/>
    <property type="match status" value="1"/>
</dbReference>
<evidence type="ECO:0000256" key="2">
    <source>
        <dbReference type="ARBA" id="ARBA00004785"/>
    </source>
</evidence>
<name>A0A1I5DCF2_9HYPH</name>
<evidence type="ECO:0000256" key="5">
    <source>
        <dbReference type="ARBA" id="ARBA00022485"/>
    </source>
</evidence>
<evidence type="ECO:0000313" key="19">
    <source>
        <dbReference type="Proteomes" id="UP000199236"/>
    </source>
</evidence>
<dbReference type="SUPFAM" id="SSF102114">
    <property type="entry name" value="Radical SAM enzymes"/>
    <property type="match status" value="1"/>
</dbReference>
<evidence type="ECO:0000256" key="7">
    <source>
        <dbReference type="ARBA" id="ARBA00022691"/>
    </source>
</evidence>
<organism evidence="18 19">
    <name type="scientific">Cohaesibacter marisflavi</name>
    <dbReference type="NCBI Taxonomy" id="655353"/>
    <lineage>
        <taxon>Bacteria</taxon>
        <taxon>Pseudomonadati</taxon>
        <taxon>Pseudomonadota</taxon>
        <taxon>Alphaproteobacteria</taxon>
        <taxon>Hyphomicrobiales</taxon>
        <taxon>Cohaesibacteraceae</taxon>
    </lineage>
</organism>
<dbReference type="UniPathway" id="UPA00251">
    <property type="reaction ID" value="UER00323"/>
</dbReference>
<evidence type="ECO:0000256" key="15">
    <source>
        <dbReference type="PIRSR" id="PIRSR000167-1"/>
    </source>
</evidence>
<dbReference type="Gene3D" id="1.10.10.920">
    <property type="match status" value="1"/>
</dbReference>
<dbReference type="InterPro" id="IPR004558">
    <property type="entry name" value="Coprogen_oxidase_HemN"/>
</dbReference>
<sequence length="449" mass="49548">MTNVTLKYATRSVPRYTSYPTAPHFSNAVGAETYEQWLQAVDPQTPISLYLHVPFCDSMCHYCGCYTKVTKQEKPLRDYTDHLVKEVALVASKLPANQPVSHIHWGGGTPSILPHDCFLKVVNAVRSHFSFIDDMEHAIELDPRTVTPELAETLQLAGITRASLGVQDFDLKVQETVGRVQPYEQVRASVDALRAVGIEKINLDLMYGLPFQTLETVREAVALTVSLDPSRLALFGYAHVPWMKKHQRLIPEDKLPDAEERIALFDAATHALEQNGYEKIGLDHFAKADDPLAVAARAGTMRRNFQGYTTDEAEILIGIGASSIGKMPQGYIQNSPDFGGWERAVDAGTLPIARGIELDQDDRARAAIIMSLMTAYEVDVAAVAEAFDVDLAPLRACYPHLEELEADGIAERKGDIVHVTQTGRPLVRLVSAVFDAYLQTGKARHSVAV</sequence>
<dbReference type="Proteomes" id="UP000199236">
    <property type="component" value="Unassembled WGS sequence"/>
</dbReference>
<dbReference type="GO" id="GO:0051989">
    <property type="term" value="F:coproporphyrinogen dehydrogenase activity"/>
    <property type="evidence" value="ECO:0007669"/>
    <property type="project" value="UniProtKB-EC"/>
</dbReference>
<dbReference type="PIRSF" id="PIRSF000167">
    <property type="entry name" value="HemN"/>
    <property type="match status" value="1"/>
</dbReference>
<keyword evidence="12 14" id="KW-0627">Porphyrin biosynthesis</keyword>